<comment type="domain">
    <text evidence="8">Possesses an unusual extended V-shaped dimeric structure with each monomer consisting of three distinct domains arranged along a curved 'spinal' alpha-helix. The N-terminal catalytic domain specifically recognizes the glutamate moiety of the substrate. The second domain is the NADPH-binding domain, and the third C-terminal domain is responsible for dimerization.</text>
</comment>
<dbReference type="InterPro" id="IPR015896">
    <property type="entry name" value="4pyrrol_synth_GluRdtase_dimer"/>
</dbReference>
<evidence type="ECO:0000313" key="14">
    <source>
        <dbReference type="Proteomes" id="UP000786183"/>
    </source>
</evidence>
<dbReference type="PANTHER" id="PTHR43013">
    <property type="entry name" value="GLUTAMYL-TRNA REDUCTASE"/>
    <property type="match status" value="1"/>
</dbReference>
<feature type="binding site" evidence="8">
    <location>
        <begin position="189"/>
        <end position="194"/>
    </location>
    <ligand>
        <name>NADP(+)</name>
        <dbReference type="ChEBI" id="CHEBI:58349"/>
    </ligand>
</feature>
<reference evidence="13 14" key="1">
    <citation type="submission" date="2020-07" db="EMBL/GenBank/DDBJ databases">
        <title>Transfer of Campylobacter canadensis to the novel genus Avispirillum gen. nov., that also includes two novel species recovered from migratory waterfowl: Avispirillum anseris sp. nov. and Avispirillum brantae sp. nov.</title>
        <authorList>
            <person name="Miller W.G."/>
            <person name="Chapman M.H."/>
            <person name="Yee E."/>
            <person name="Inglis G.D."/>
        </authorList>
    </citation>
    <scope>NUCLEOTIDE SEQUENCE [LARGE SCALE GENOMIC DNA]</scope>
    <source>
        <strain evidence="13 14">L283</strain>
    </source>
</reference>
<dbReference type="InterPro" id="IPR036453">
    <property type="entry name" value="GluRdtase_dimer_dom_sf"/>
</dbReference>
<dbReference type="InterPro" id="IPR006151">
    <property type="entry name" value="Shikm_DH/Glu-tRNA_Rdtase"/>
</dbReference>
<dbReference type="HAMAP" id="MF_00087">
    <property type="entry name" value="Glu_tRNA_reductase"/>
    <property type="match status" value="1"/>
</dbReference>
<dbReference type="InterPro" id="IPR036291">
    <property type="entry name" value="NAD(P)-bd_dom_sf"/>
</dbReference>
<feature type="site" description="Important for activity" evidence="8">
    <location>
        <position position="100"/>
    </location>
</feature>
<dbReference type="InterPro" id="IPR018214">
    <property type="entry name" value="GluRdtase_CS"/>
</dbReference>
<feature type="domain" description="Glutamyl-tRNA reductase N-terminal" evidence="12">
    <location>
        <begin position="6"/>
        <end position="157"/>
    </location>
</feature>
<comment type="similarity">
    <text evidence="2 8 9">Belongs to the glutamyl-tRNA reductase family.</text>
</comment>
<dbReference type="SUPFAM" id="SSF69075">
    <property type="entry name" value="Glutamyl tRNA-reductase dimerization domain"/>
    <property type="match status" value="1"/>
</dbReference>
<evidence type="ECO:0000256" key="9">
    <source>
        <dbReference type="RuleBase" id="RU000584"/>
    </source>
</evidence>
<dbReference type="RefSeq" id="WP_224325275.1">
    <property type="nucleotide sequence ID" value="NZ_JACGBB010000006.1"/>
</dbReference>
<comment type="caution">
    <text evidence="13">The sequence shown here is derived from an EMBL/GenBank/DDBJ whole genome shotgun (WGS) entry which is preliminary data.</text>
</comment>
<name>A0ABS7WR67_9BACT</name>
<evidence type="ECO:0000259" key="11">
    <source>
        <dbReference type="Pfam" id="PF01488"/>
    </source>
</evidence>
<dbReference type="Proteomes" id="UP000786183">
    <property type="component" value="Unassembled WGS sequence"/>
</dbReference>
<dbReference type="InterPro" id="IPR015895">
    <property type="entry name" value="4pyrrol_synth_GluRdtase_N"/>
</dbReference>
<dbReference type="Gene3D" id="3.30.460.30">
    <property type="entry name" value="Glutamyl-tRNA reductase, N-terminal domain"/>
    <property type="match status" value="1"/>
</dbReference>
<dbReference type="InterPro" id="IPR036343">
    <property type="entry name" value="GluRdtase_N_sf"/>
</dbReference>
<dbReference type="CDD" id="cd05213">
    <property type="entry name" value="NAD_bind_Glutamyl_tRNA_reduct"/>
    <property type="match status" value="1"/>
</dbReference>
<feature type="binding site" evidence="8">
    <location>
        <begin position="50"/>
        <end position="53"/>
    </location>
    <ligand>
        <name>substrate</name>
    </ligand>
</feature>
<dbReference type="Pfam" id="PF00745">
    <property type="entry name" value="GlutR_dimer"/>
    <property type="match status" value="1"/>
</dbReference>
<evidence type="ECO:0000256" key="8">
    <source>
        <dbReference type="HAMAP-Rule" id="MF_00087"/>
    </source>
</evidence>
<keyword evidence="5 8" id="KW-0560">Oxidoreductase</keyword>
<dbReference type="SUPFAM" id="SSF51735">
    <property type="entry name" value="NAD(P)-binding Rossmann-fold domains"/>
    <property type="match status" value="1"/>
</dbReference>
<comment type="catalytic activity">
    <reaction evidence="7 8 9">
        <text>(S)-4-amino-5-oxopentanoate + tRNA(Glu) + NADP(+) = L-glutamyl-tRNA(Glu) + NADPH + H(+)</text>
        <dbReference type="Rhea" id="RHEA:12344"/>
        <dbReference type="Rhea" id="RHEA-COMP:9663"/>
        <dbReference type="Rhea" id="RHEA-COMP:9680"/>
        <dbReference type="ChEBI" id="CHEBI:15378"/>
        <dbReference type="ChEBI" id="CHEBI:57501"/>
        <dbReference type="ChEBI" id="CHEBI:57783"/>
        <dbReference type="ChEBI" id="CHEBI:58349"/>
        <dbReference type="ChEBI" id="CHEBI:78442"/>
        <dbReference type="ChEBI" id="CHEBI:78520"/>
        <dbReference type="EC" id="1.2.1.70"/>
    </reaction>
</comment>
<proteinExistence type="inferred from homology"/>
<comment type="subunit">
    <text evidence="8">Homodimer.</text>
</comment>
<keyword evidence="14" id="KW-1185">Reference proteome</keyword>
<evidence type="ECO:0000256" key="7">
    <source>
        <dbReference type="ARBA" id="ARBA00047464"/>
    </source>
</evidence>
<feature type="active site" description="Nucleophile" evidence="8">
    <location>
        <position position="51"/>
    </location>
</feature>
<feature type="binding site" evidence="8">
    <location>
        <position position="121"/>
    </location>
    <ligand>
        <name>substrate</name>
    </ligand>
</feature>
<comment type="function">
    <text evidence="8">Catalyzes the NADPH-dependent reduction of glutamyl-tRNA(Glu) to glutamate 1-semialdehyde (GSA).</text>
</comment>
<feature type="binding site" evidence="8">
    <location>
        <position position="110"/>
    </location>
    <ligand>
        <name>substrate</name>
    </ligand>
</feature>
<evidence type="ECO:0000259" key="10">
    <source>
        <dbReference type="Pfam" id="PF00745"/>
    </source>
</evidence>
<dbReference type="NCBIfam" id="TIGR01035">
    <property type="entry name" value="hemA"/>
    <property type="match status" value="1"/>
</dbReference>
<evidence type="ECO:0000256" key="4">
    <source>
        <dbReference type="ARBA" id="ARBA00022857"/>
    </source>
</evidence>
<evidence type="ECO:0000313" key="13">
    <source>
        <dbReference type="EMBL" id="MBZ7987233.1"/>
    </source>
</evidence>
<dbReference type="Gene3D" id="3.40.50.720">
    <property type="entry name" value="NAD(P)-binding Rossmann-like Domain"/>
    <property type="match status" value="1"/>
</dbReference>
<keyword evidence="4 8" id="KW-0521">NADP</keyword>
<sequence length="414" mass="47787">MNFFSISYTHKNTSIDIREKLAFNSDIRTSECLKLILANNKINECVILSTCNRIEIMCYVNDFIGINDYIIKCLCLICKIDESLIKNLPDIYEDSGFLHHLFSVASSLDSLVIGETQIVGQLKNALLLAKNYQNDINNLENVINYAFKCAALVRNQTQISKNPVSVSSVAVNKAKECIDIKNEKILLIGSGQMINLAAKHLLNHSNNLFICSRTLQNAKNLAQELKVNYLDYKDLKNFLNDFKIIFSATSSNETIINDEMIIQKDYKRFYFDIAIPRDINISTYHNIEVFSVDDLNEIVKKNMSFKDEQAKIAYSIIANMVYEFYNTQSKTKITPIIKSMRLKANVCIENELKKAIKKGYIKNSNEEEVYKFAKQVMNAYLHELTIKIKNYDEHLYDIESINYLFLERQNDEIH</sequence>
<evidence type="ECO:0000256" key="6">
    <source>
        <dbReference type="ARBA" id="ARBA00023244"/>
    </source>
</evidence>
<dbReference type="PANTHER" id="PTHR43013:SF1">
    <property type="entry name" value="GLUTAMYL-TRNA REDUCTASE"/>
    <property type="match status" value="1"/>
</dbReference>
<evidence type="ECO:0000256" key="2">
    <source>
        <dbReference type="ARBA" id="ARBA00005916"/>
    </source>
</evidence>
<feature type="domain" description="Tetrapyrrole biosynthesis glutamyl-tRNA reductase dimerisation" evidence="10">
    <location>
        <begin position="313"/>
        <end position="405"/>
    </location>
</feature>
<dbReference type="PIRSF" id="PIRSF000445">
    <property type="entry name" value="4pyrrol_synth_GluRdtase"/>
    <property type="match status" value="1"/>
</dbReference>
<dbReference type="EC" id="1.2.1.70" evidence="3 8"/>
<evidence type="ECO:0000256" key="3">
    <source>
        <dbReference type="ARBA" id="ARBA00012970"/>
    </source>
</evidence>
<dbReference type="PROSITE" id="PS00747">
    <property type="entry name" value="GLUTR"/>
    <property type="match status" value="1"/>
</dbReference>
<comment type="miscellaneous">
    <text evidence="8">During catalysis, the active site Cys acts as a nucleophile attacking the alpha-carbonyl group of tRNA-bound glutamate with the formation of a thioester intermediate between enzyme and glutamate, and the concomitant release of tRNA(Glu). The thioester intermediate is finally reduced by direct hydride transfer from NADPH, to form the product GSA.</text>
</comment>
<dbReference type="Pfam" id="PF01488">
    <property type="entry name" value="Shikimate_DH"/>
    <property type="match status" value="1"/>
</dbReference>
<accession>A0ABS7WR67</accession>
<keyword evidence="6 8" id="KW-0627">Porphyrin biosynthesis</keyword>
<dbReference type="InterPro" id="IPR000343">
    <property type="entry name" value="4pyrrol_synth_GluRdtase"/>
</dbReference>
<dbReference type="SUPFAM" id="SSF69742">
    <property type="entry name" value="Glutamyl tRNA-reductase catalytic, N-terminal domain"/>
    <property type="match status" value="1"/>
</dbReference>
<dbReference type="GO" id="GO:0008883">
    <property type="term" value="F:glutamyl-tRNA reductase activity"/>
    <property type="evidence" value="ECO:0007669"/>
    <property type="project" value="UniProtKB-EC"/>
</dbReference>
<feature type="domain" description="Quinate/shikimate 5-dehydrogenase/glutamyl-tRNA reductase" evidence="11">
    <location>
        <begin position="175"/>
        <end position="298"/>
    </location>
</feature>
<evidence type="ECO:0000259" key="12">
    <source>
        <dbReference type="Pfam" id="PF05201"/>
    </source>
</evidence>
<organism evidence="13 14">
    <name type="scientific">Campylobacter canadensis</name>
    <dbReference type="NCBI Taxonomy" id="449520"/>
    <lineage>
        <taxon>Bacteria</taxon>
        <taxon>Pseudomonadati</taxon>
        <taxon>Campylobacterota</taxon>
        <taxon>Epsilonproteobacteria</taxon>
        <taxon>Campylobacterales</taxon>
        <taxon>Campylobacteraceae</taxon>
        <taxon>Campylobacter</taxon>
    </lineage>
</organism>
<gene>
    <name evidence="8" type="primary">hemA</name>
    <name evidence="13" type="ORF">AVCANL283_03780</name>
</gene>
<evidence type="ECO:0000256" key="1">
    <source>
        <dbReference type="ARBA" id="ARBA00005059"/>
    </source>
</evidence>
<dbReference type="Pfam" id="PF05201">
    <property type="entry name" value="GlutR_N"/>
    <property type="match status" value="1"/>
</dbReference>
<evidence type="ECO:0000256" key="5">
    <source>
        <dbReference type="ARBA" id="ARBA00023002"/>
    </source>
</evidence>
<protein>
    <recommendedName>
        <fullName evidence="3 8">Glutamyl-tRNA reductase</fullName>
        <shortName evidence="8">GluTR</shortName>
        <ecNumber evidence="3 8">1.2.1.70</ecNumber>
    </recommendedName>
</protein>
<feature type="binding site" evidence="8">
    <location>
        <begin position="115"/>
        <end position="117"/>
    </location>
    <ligand>
        <name>substrate</name>
    </ligand>
</feature>
<dbReference type="EMBL" id="JACGBB010000006">
    <property type="protein sequence ID" value="MBZ7987233.1"/>
    <property type="molecule type" value="Genomic_DNA"/>
</dbReference>
<comment type="pathway">
    <text evidence="1 8 9">Porphyrin-containing compound metabolism; protoporphyrin-IX biosynthesis; 5-aminolevulinate from L-glutamyl-tRNA(Glu): step 1/2.</text>
</comment>